<dbReference type="InterPro" id="IPR006015">
    <property type="entry name" value="Universal_stress_UspA"/>
</dbReference>
<evidence type="ECO:0000313" key="5">
    <source>
        <dbReference type="Proteomes" id="UP000194432"/>
    </source>
</evidence>
<reference evidence="4 5" key="1">
    <citation type="submission" date="2017-05" db="EMBL/GenBank/DDBJ databases">
        <title>Polyphasic characterization of four soil-derived phenanthrene-degrading Acidovorax strains and proposal of Acidovorax phenanthrenivorans sp. nov.</title>
        <authorList>
            <person name="Singleton D.R."/>
            <person name="Lee J."/>
            <person name="Dickey A.N."/>
            <person name="Stroud A."/>
            <person name="Scholl E.H."/>
            <person name="Wright F.A."/>
            <person name="Aitken M.D."/>
        </authorList>
    </citation>
    <scope>NUCLEOTIDE SEQUENCE [LARGE SCALE GENOMIC DNA]</scope>
    <source>
        <strain evidence="4">NA3</strain>
    </source>
</reference>
<dbReference type="PRINTS" id="PR01438">
    <property type="entry name" value="UNVRSLSTRESS"/>
</dbReference>
<evidence type="ECO:0000313" key="4">
    <source>
        <dbReference type="EMBL" id="ART50818.1"/>
    </source>
</evidence>
<dbReference type="AlphaFoldDB" id="A0A240U0D3"/>
<evidence type="ECO:0000259" key="3">
    <source>
        <dbReference type="Pfam" id="PF00582"/>
    </source>
</evidence>
<comment type="similarity">
    <text evidence="1 2">Belongs to the universal stress protein A family.</text>
</comment>
<dbReference type="KEGG" id="acin:CBP34_02830"/>
<keyword evidence="5" id="KW-1185">Reference proteome</keyword>
<gene>
    <name evidence="4" type="ORF">CBP34_02830</name>
</gene>
<evidence type="ECO:0000256" key="1">
    <source>
        <dbReference type="ARBA" id="ARBA00008791"/>
    </source>
</evidence>
<dbReference type="RefSeq" id="WP_094097246.1">
    <property type="nucleotide sequence ID" value="NZ_CP021361.1"/>
</dbReference>
<dbReference type="PIRSF" id="PIRSF006276">
    <property type="entry name" value="UspA"/>
    <property type="match status" value="1"/>
</dbReference>
<dbReference type="InterPro" id="IPR006016">
    <property type="entry name" value="UspA"/>
</dbReference>
<dbReference type="GO" id="GO:0005737">
    <property type="term" value="C:cytoplasm"/>
    <property type="evidence" value="ECO:0007669"/>
    <property type="project" value="UniProtKB-SubCell"/>
</dbReference>
<dbReference type="SUPFAM" id="SSF52402">
    <property type="entry name" value="Adenine nucleotide alpha hydrolases-like"/>
    <property type="match status" value="1"/>
</dbReference>
<evidence type="ECO:0000256" key="2">
    <source>
        <dbReference type="PIRNR" id="PIRNR006276"/>
    </source>
</evidence>
<dbReference type="CDD" id="cd00293">
    <property type="entry name" value="USP-like"/>
    <property type="match status" value="1"/>
</dbReference>
<dbReference type="PANTHER" id="PTHR46268:SF6">
    <property type="entry name" value="UNIVERSAL STRESS PROTEIN UP12"/>
    <property type="match status" value="1"/>
</dbReference>
<dbReference type="Proteomes" id="UP000194432">
    <property type="component" value="Chromosome 1"/>
</dbReference>
<dbReference type="Gene3D" id="3.40.50.620">
    <property type="entry name" value="HUPs"/>
    <property type="match status" value="1"/>
</dbReference>
<dbReference type="EMBL" id="CP021361">
    <property type="protein sequence ID" value="ART50818.1"/>
    <property type="molecule type" value="Genomic_DNA"/>
</dbReference>
<comment type="subcellular location">
    <subcellularLocation>
        <location evidence="2">Cytoplasm</location>
    </subcellularLocation>
</comment>
<dbReference type="PANTHER" id="PTHR46268">
    <property type="entry name" value="STRESS RESPONSE PROTEIN NHAX"/>
    <property type="match status" value="1"/>
</dbReference>
<sequence length="147" mass="15444">MFKHILVPTDGSALSMNSVARAAAYAQETGARITLFYAQPEAPSVYAGLGAVSNTHLSQDLQTRLDEAATEILDAAEKVVQEAGASCQRVVRVGGKPYELIIAAADANGCDLIFMASHGRSGVSALLLGSETQKVLAHSTIPVLVYR</sequence>
<accession>A0A240U0D3</accession>
<dbReference type="Pfam" id="PF00582">
    <property type="entry name" value="Usp"/>
    <property type="match status" value="1"/>
</dbReference>
<dbReference type="InterPro" id="IPR014729">
    <property type="entry name" value="Rossmann-like_a/b/a_fold"/>
</dbReference>
<organism evidence="4 5">
    <name type="scientific">Acidovorax carolinensis</name>
    <dbReference type="NCBI Taxonomy" id="553814"/>
    <lineage>
        <taxon>Bacteria</taxon>
        <taxon>Pseudomonadati</taxon>
        <taxon>Pseudomonadota</taxon>
        <taxon>Betaproteobacteria</taxon>
        <taxon>Burkholderiales</taxon>
        <taxon>Comamonadaceae</taxon>
        <taxon>Acidovorax</taxon>
    </lineage>
</organism>
<name>A0A240U0D3_9BURK</name>
<proteinExistence type="inferred from homology"/>
<feature type="domain" description="UspA" evidence="3">
    <location>
        <begin position="1"/>
        <end position="147"/>
    </location>
</feature>
<keyword evidence="2" id="KW-0963">Cytoplasm</keyword>
<protein>
    <recommendedName>
        <fullName evidence="2">Universal stress protein</fullName>
    </recommendedName>
</protein>